<feature type="non-terminal residue" evidence="1">
    <location>
        <position position="1"/>
    </location>
</feature>
<gene>
    <name evidence="1" type="ORF">ACOLOM_LOCUS12342</name>
</gene>
<accession>A0ACA9QDJ2</accession>
<sequence>SEESVQQVYRQIESQLGPLDCLVTAAGKASLSVLSARPLTGAARHRGELSSRRVSRTTSANSKNSHQIVTLPTSAFTLHTCTDCPQIVNQPQVRSVSISSVRDINEMTKLQTSYNASKAGEFVALTNLGEIAC</sequence>
<evidence type="ECO:0000313" key="1">
    <source>
        <dbReference type="EMBL" id="CAG8744170.1"/>
    </source>
</evidence>
<reference evidence="1" key="1">
    <citation type="submission" date="2021-06" db="EMBL/GenBank/DDBJ databases">
        <authorList>
            <person name="Kallberg Y."/>
            <person name="Tangrot J."/>
            <person name="Rosling A."/>
        </authorList>
    </citation>
    <scope>NUCLEOTIDE SEQUENCE</scope>
    <source>
        <strain evidence="1">CL356</strain>
    </source>
</reference>
<protein>
    <submittedName>
        <fullName evidence="1">9453_t:CDS:1</fullName>
    </submittedName>
</protein>
<dbReference type="EMBL" id="CAJVPT010049529">
    <property type="protein sequence ID" value="CAG8744170.1"/>
    <property type="molecule type" value="Genomic_DNA"/>
</dbReference>
<comment type="caution">
    <text evidence="1">The sequence shown here is derived from an EMBL/GenBank/DDBJ whole genome shotgun (WGS) entry which is preliminary data.</text>
</comment>
<keyword evidence="2" id="KW-1185">Reference proteome</keyword>
<proteinExistence type="predicted"/>
<evidence type="ECO:0000313" key="2">
    <source>
        <dbReference type="Proteomes" id="UP000789525"/>
    </source>
</evidence>
<name>A0ACA9QDJ2_9GLOM</name>
<organism evidence="1 2">
    <name type="scientific">Acaulospora colombiana</name>
    <dbReference type="NCBI Taxonomy" id="27376"/>
    <lineage>
        <taxon>Eukaryota</taxon>
        <taxon>Fungi</taxon>
        <taxon>Fungi incertae sedis</taxon>
        <taxon>Mucoromycota</taxon>
        <taxon>Glomeromycotina</taxon>
        <taxon>Glomeromycetes</taxon>
        <taxon>Diversisporales</taxon>
        <taxon>Acaulosporaceae</taxon>
        <taxon>Acaulospora</taxon>
    </lineage>
</organism>
<dbReference type="Proteomes" id="UP000789525">
    <property type="component" value="Unassembled WGS sequence"/>
</dbReference>